<dbReference type="OrthoDB" id="1792985at2"/>
<dbReference type="InterPro" id="IPR021136">
    <property type="entry name" value="Flagellar_hook_control-like_C"/>
</dbReference>
<keyword evidence="3" id="KW-0282">Flagellum</keyword>
<feature type="compositionally biased region" description="Polar residues" evidence="1">
    <location>
        <begin position="1"/>
        <end position="27"/>
    </location>
</feature>
<keyword evidence="3" id="KW-0966">Cell projection</keyword>
<gene>
    <name evidence="3" type="ORF">EHSB41UT_03455</name>
</gene>
<dbReference type="Gene3D" id="3.30.750.140">
    <property type="match status" value="1"/>
</dbReference>
<accession>A0A1X7ANE8</accession>
<dbReference type="AlphaFoldDB" id="A0A1X7ANE8"/>
<dbReference type="RefSeq" id="WP_087112119.1">
    <property type="nucleotide sequence ID" value="NZ_CBCSCN010000010.1"/>
</dbReference>
<evidence type="ECO:0000313" key="3">
    <source>
        <dbReference type="EMBL" id="SMA49673.1"/>
    </source>
</evidence>
<sequence>MTGIAVQTSTAPAVSQPSKGTDISPAQQPVEGETAQPSFQDSMDQAVDQNLGHEGVDQTASVNAEQPQTLDELPAEEALPELTGEELVQDPEALLPLLEQQALWKPAGNNGTSSEQGGQLHKPAALVLNQAPTLQQRNDAGSATVQTAGVSEALVQYPQAVNLAEQLSANPLHPAENKNLLVQSLQHSAQEMVAQGSESGELPQILPQATGEQLAESDFSDAFLLQRLMSGTEARAMNPSQMMDASVIQTAAVSTQSSSAPALATRADGTANTQALASPQETPLGMLHDPDWADDLGQRVYRMATDENGLREAKLRLDPPSLGTLDIQLRIDDNKLSVQFHSASPQVREMIMQHVERLRDSMNGTDMTLVDVDVSSGNSSGNEAGHEQHNNDGVIPGSHSSLLADDTATDSDFLLQEESLTPAPVFAGRTLISTYA</sequence>
<feature type="region of interest" description="Disordered" evidence="1">
    <location>
        <begin position="373"/>
        <end position="402"/>
    </location>
</feature>
<dbReference type="PANTHER" id="PTHR37533:SF2">
    <property type="entry name" value="FLAGELLAR HOOK-LENGTH CONTROL PROTEIN"/>
    <property type="match status" value="1"/>
</dbReference>
<dbReference type="EMBL" id="FWPT01000008">
    <property type="protein sequence ID" value="SMA49673.1"/>
    <property type="molecule type" value="Genomic_DNA"/>
</dbReference>
<dbReference type="CDD" id="cd17470">
    <property type="entry name" value="T3SS_Flik_C"/>
    <property type="match status" value="1"/>
</dbReference>
<dbReference type="InterPro" id="IPR052563">
    <property type="entry name" value="FliK"/>
</dbReference>
<protein>
    <submittedName>
        <fullName evidence="3">Flagellar hook-length control protein</fullName>
    </submittedName>
</protein>
<evidence type="ECO:0000256" key="1">
    <source>
        <dbReference type="SAM" id="MobiDB-lite"/>
    </source>
</evidence>
<feature type="region of interest" description="Disordered" evidence="1">
    <location>
        <begin position="1"/>
        <end position="55"/>
    </location>
</feature>
<dbReference type="InterPro" id="IPR038610">
    <property type="entry name" value="FliK-like_C_sf"/>
</dbReference>
<feature type="compositionally biased region" description="Low complexity" evidence="1">
    <location>
        <begin position="373"/>
        <end position="382"/>
    </location>
</feature>
<evidence type="ECO:0000259" key="2">
    <source>
        <dbReference type="Pfam" id="PF02120"/>
    </source>
</evidence>
<name>A0A1X7ANE8_9GAMM</name>
<organism evidence="3 4">
    <name type="scientific">Parendozoicomonas haliclonae</name>
    <dbReference type="NCBI Taxonomy" id="1960125"/>
    <lineage>
        <taxon>Bacteria</taxon>
        <taxon>Pseudomonadati</taxon>
        <taxon>Pseudomonadota</taxon>
        <taxon>Gammaproteobacteria</taxon>
        <taxon>Oceanospirillales</taxon>
        <taxon>Endozoicomonadaceae</taxon>
        <taxon>Parendozoicomonas</taxon>
    </lineage>
</organism>
<feature type="domain" description="Flagellar hook-length control protein-like C-terminal" evidence="2">
    <location>
        <begin position="304"/>
        <end position="382"/>
    </location>
</feature>
<keyword evidence="3" id="KW-0969">Cilium</keyword>
<keyword evidence="4" id="KW-1185">Reference proteome</keyword>
<dbReference type="PANTHER" id="PTHR37533">
    <property type="entry name" value="FLAGELLAR HOOK-LENGTH CONTROL PROTEIN"/>
    <property type="match status" value="1"/>
</dbReference>
<dbReference type="Pfam" id="PF02120">
    <property type="entry name" value="Flg_hook"/>
    <property type="match status" value="1"/>
</dbReference>
<dbReference type="Proteomes" id="UP000196573">
    <property type="component" value="Unassembled WGS sequence"/>
</dbReference>
<reference evidence="3 4" key="1">
    <citation type="submission" date="2017-03" db="EMBL/GenBank/DDBJ databases">
        <authorList>
            <person name="Afonso C.L."/>
            <person name="Miller P.J."/>
            <person name="Scott M.A."/>
            <person name="Spackman E."/>
            <person name="Goraichik I."/>
            <person name="Dimitrov K.M."/>
            <person name="Suarez D.L."/>
            <person name="Swayne D.E."/>
        </authorList>
    </citation>
    <scope>NUCLEOTIDE SEQUENCE [LARGE SCALE GENOMIC DNA]</scope>
    <source>
        <strain evidence="3">SB41UT1</strain>
    </source>
</reference>
<proteinExistence type="predicted"/>
<evidence type="ECO:0000313" key="4">
    <source>
        <dbReference type="Proteomes" id="UP000196573"/>
    </source>
</evidence>